<feature type="region of interest" description="Disordered" evidence="1">
    <location>
        <begin position="381"/>
        <end position="405"/>
    </location>
</feature>
<sequence>MWNKRSIVQQHVHPAEVPLRYKRSQQRLTSFTSSPPSTIMFYFSSTGLLVNDDRISSSPQWTLPSPTEIIPDLNICSRAMHWPYFSTTGKTFNGLFGSPVPNSPSESNTTVTSSSRRPLFDPFDDFGYPSPYADHGKSTTNHINSTHQGKSPSLVNVNQKTGDAPASPPITWETTNVNSRLSAITMIQRVSKAEDVELAVSAISRWANGLSWHFRNAQLLSFRLAAAKLFAEAWDPAYGHAFLNFDEKDVFVIKKHLSLTFMDVDQLQRLANTTRGSVASLLYGKLLEANILTSADVVVACEMLLKHHHMHGYMQGLWELLSFAGDKVCRKATILRMRTIQQGLKNAKRNSNLYEVEHYADIINELIQGFMLAQSEKALAARSKGEKEKRRRHKSWKASGESGRR</sequence>
<dbReference type="AlphaFoldDB" id="A0A4S4L8I6"/>
<comment type="caution">
    <text evidence="2">The sequence shown here is derived from an EMBL/GenBank/DDBJ whole genome shotgun (WGS) entry which is preliminary data.</text>
</comment>
<proteinExistence type="predicted"/>
<dbReference type="EMBL" id="SGPK01000129">
    <property type="protein sequence ID" value="THH07727.1"/>
    <property type="molecule type" value="Genomic_DNA"/>
</dbReference>
<accession>A0A4S4L8I6</accession>
<feature type="compositionally biased region" description="Polar residues" evidence="1">
    <location>
        <begin position="138"/>
        <end position="161"/>
    </location>
</feature>
<evidence type="ECO:0000313" key="2">
    <source>
        <dbReference type="EMBL" id="THH07727.1"/>
    </source>
</evidence>
<evidence type="ECO:0000313" key="3">
    <source>
        <dbReference type="Proteomes" id="UP000308199"/>
    </source>
</evidence>
<keyword evidence="3" id="KW-1185">Reference proteome</keyword>
<reference evidence="2 3" key="1">
    <citation type="submission" date="2019-02" db="EMBL/GenBank/DDBJ databases">
        <title>Genome sequencing of the rare red list fungi Phellinidium pouzarii.</title>
        <authorList>
            <person name="Buettner E."/>
            <person name="Kellner H."/>
        </authorList>
    </citation>
    <scope>NUCLEOTIDE SEQUENCE [LARGE SCALE GENOMIC DNA]</scope>
    <source>
        <strain evidence="2 3">DSM 108285</strain>
    </source>
</reference>
<protein>
    <submittedName>
        <fullName evidence="2">Uncharacterized protein</fullName>
    </submittedName>
</protein>
<evidence type="ECO:0000256" key="1">
    <source>
        <dbReference type="SAM" id="MobiDB-lite"/>
    </source>
</evidence>
<organism evidence="2 3">
    <name type="scientific">Phellinidium pouzarii</name>
    <dbReference type="NCBI Taxonomy" id="167371"/>
    <lineage>
        <taxon>Eukaryota</taxon>
        <taxon>Fungi</taxon>
        <taxon>Dikarya</taxon>
        <taxon>Basidiomycota</taxon>
        <taxon>Agaricomycotina</taxon>
        <taxon>Agaricomycetes</taxon>
        <taxon>Hymenochaetales</taxon>
        <taxon>Hymenochaetaceae</taxon>
        <taxon>Phellinidium</taxon>
    </lineage>
</organism>
<feature type="region of interest" description="Disordered" evidence="1">
    <location>
        <begin position="137"/>
        <end position="169"/>
    </location>
</feature>
<gene>
    <name evidence="2" type="ORF">EW145_g3176</name>
</gene>
<name>A0A4S4L8I6_9AGAM</name>
<dbReference type="Proteomes" id="UP000308199">
    <property type="component" value="Unassembled WGS sequence"/>
</dbReference>